<dbReference type="STRING" id="225164.V4AG48"/>
<name>V4AG48_LOTGI</name>
<dbReference type="Pfam" id="PF07679">
    <property type="entry name" value="I-set"/>
    <property type="match status" value="4"/>
</dbReference>
<dbReference type="CTD" id="20234842"/>
<keyword evidence="3" id="KW-1185">Reference proteome</keyword>
<dbReference type="SUPFAM" id="SSF48726">
    <property type="entry name" value="Immunoglobulin"/>
    <property type="match status" value="4"/>
</dbReference>
<dbReference type="KEGG" id="lgi:LOTGIDRAFT_144501"/>
<protein>
    <recommendedName>
        <fullName evidence="1">Ig-like domain-containing protein</fullName>
    </recommendedName>
</protein>
<dbReference type="FunFam" id="2.60.40.10:FF:000130">
    <property type="entry name" value="Hemicentin 1"/>
    <property type="match status" value="3"/>
</dbReference>
<dbReference type="GeneID" id="20234842"/>
<dbReference type="GO" id="GO:0030424">
    <property type="term" value="C:axon"/>
    <property type="evidence" value="ECO:0007669"/>
    <property type="project" value="TreeGrafter"/>
</dbReference>
<feature type="domain" description="Ig-like" evidence="1">
    <location>
        <begin position="277"/>
        <end position="367"/>
    </location>
</feature>
<dbReference type="InterPro" id="IPR007110">
    <property type="entry name" value="Ig-like_dom"/>
</dbReference>
<dbReference type="CDD" id="cd00096">
    <property type="entry name" value="Ig"/>
    <property type="match status" value="2"/>
</dbReference>
<dbReference type="GO" id="GO:0005886">
    <property type="term" value="C:plasma membrane"/>
    <property type="evidence" value="ECO:0007669"/>
    <property type="project" value="TreeGrafter"/>
</dbReference>
<dbReference type="Gene3D" id="2.60.40.10">
    <property type="entry name" value="Immunoglobulins"/>
    <property type="match status" value="4"/>
</dbReference>
<sequence>MSVVIGQPLYINCPVSGTPPPQVTWYKDDQVVSPELDPNLRIHANGRRLEIVSAKVTDRGRYQCVGENVAGETLKNYTVDVYVPPKINKETINSNPNVIVNTTAVVNCPVSGIPTPEILWYRNGVLLDSNINRRFEILADGRQLRIHSAKVKDRGRYTCSSRNRAGEDSTDFNLTVWVPPSIEGPVGVSEVAVKEEESITLYCNVTGIPPPEIIWSKNNDIIDPQDENMDNLRILLDGKILKVLDASTDDTARYICQVKNKAGVAEKFYNLEVLVPPKINGSDELQVVPVIMDQSVRLECPAVGIPTPVIRWYRQGKQIPLYGLPNVRIIENGRVLIIISAQLLDFGDYSCQVQNDAGKDKLEFLVSILGK</sequence>
<dbReference type="FunFam" id="2.60.40.10:FF:000503">
    <property type="entry name" value="Hemicentin 1"/>
    <property type="match status" value="1"/>
</dbReference>
<dbReference type="InterPro" id="IPR036179">
    <property type="entry name" value="Ig-like_dom_sf"/>
</dbReference>
<dbReference type="EMBL" id="KB201607">
    <property type="protein sequence ID" value="ESO95847.1"/>
    <property type="molecule type" value="Genomic_DNA"/>
</dbReference>
<dbReference type="InterPro" id="IPR013783">
    <property type="entry name" value="Ig-like_fold"/>
</dbReference>
<feature type="domain" description="Ig-like" evidence="1">
    <location>
        <begin position="1"/>
        <end position="80"/>
    </location>
</feature>
<dbReference type="GO" id="GO:0050808">
    <property type="term" value="P:synapse organization"/>
    <property type="evidence" value="ECO:0007669"/>
    <property type="project" value="TreeGrafter"/>
</dbReference>
<dbReference type="PROSITE" id="PS50835">
    <property type="entry name" value="IG_LIKE"/>
    <property type="match status" value="4"/>
</dbReference>
<dbReference type="GO" id="GO:0043025">
    <property type="term" value="C:neuronal cell body"/>
    <property type="evidence" value="ECO:0007669"/>
    <property type="project" value="TreeGrafter"/>
</dbReference>
<dbReference type="AlphaFoldDB" id="V4AG48"/>
<accession>V4AG48</accession>
<reference evidence="2 3" key="1">
    <citation type="journal article" date="2013" name="Nature">
        <title>Insights into bilaterian evolution from three spiralian genomes.</title>
        <authorList>
            <person name="Simakov O."/>
            <person name="Marletaz F."/>
            <person name="Cho S.J."/>
            <person name="Edsinger-Gonzales E."/>
            <person name="Havlak P."/>
            <person name="Hellsten U."/>
            <person name="Kuo D.H."/>
            <person name="Larsson T."/>
            <person name="Lv J."/>
            <person name="Arendt D."/>
            <person name="Savage R."/>
            <person name="Osoegawa K."/>
            <person name="de Jong P."/>
            <person name="Grimwood J."/>
            <person name="Chapman J.A."/>
            <person name="Shapiro H."/>
            <person name="Aerts A."/>
            <person name="Otillar R.P."/>
            <person name="Terry A.Y."/>
            <person name="Boore J.L."/>
            <person name="Grigoriev I.V."/>
            <person name="Lindberg D.R."/>
            <person name="Seaver E.C."/>
            <person name="Weisblat D.A."/>
            <person name="Putnam N.H."/>
            <person name="Rokhsar D.S."/>
        </authorList>
    </citation>
    <scope>NUCLEOTIDE SEQUENCE [LARGE SCALE GENOMIC DNA]</scope>
</reference>
<proteinExistence type="predicted"/>
<dbReference type="Proteomes" id="UP000030746">
    <property type="component" value="Unassembled WGS sequence"/>
</dbReference>
<dbReference type="SMART" id="SM00409">
    <property type="entry name" value="IG"/>
    <property type="match status" value="4"/>
</dbReference>
<dbReference type="OrthoDB" id="5985519at2759"/>
<dbReference type="PANTHER" id="PTHR45080:SF34">
    <property type="entry name" value="MYOSIN LIGHT CHAIN KINASE, SMOOTH MUSCLE-LIKE"/>
    <property type="match status" value="1"/>
</dbReference>
<feature type="domain" description="Ig-like" evidence="1">
    <location>
        <begin position="179"/>
        <end position="272"/>
    </location>
</feature>
<evidence type="ECO:0000313" key="3">
    <source>
        <dbReference type="Proteomes" id="UP000030746"/>
    </source>
</evidence>
<dbReference type="SMART" id="SM00408">
    <property type="entry name" value="IGc2"/>
    <property type="match status" value="4"/>
</dbReference>
<dbReference type="GO" id="GO:0007156">
    <property type="term" value="P:homophilic cell adhesion via plasma membrane adhesion molecules"/>
    <property type="evidence" value="ECO:0007669"/>
    <property type="project" value="TreeGrafter"/>
</dbReference>
<dbReference type="OMA" id="HPIQFVW"/>
<dbReference type="InterPro" id="IPR003598">
    <property type="entry name" value="Ig_sub2"/>
</dbReference>
<evidence type="ECO:0000313" key="2">
    <source>
        <dbReference type="EMBL" id="ESO95847.1"/>
    </source>
</evidence>
<dbReference type="GO" id="GO:0008046">
    <property type="term" value="F:axon guidance receptor activity"/>
    <property type="evidence" value="ECO:0007669"/>
    <property type="project" value="TreeGrafter"/>
</dbReference>
<evidence type="ECO:0000259" key="1">
    <source>
        <dbReference type="PROSITE" id="PS50835"/>
    </source>
</evidence>
<dbReference type="PANTHER" id="PTHR45080">
    <property type="entry name" value="CONTACTIN 5"/>
    <property type="match status" value="1"/>
</dbReference>
<dbReference type="InterPro" id="IPR013098">
    <property type="entry name" value="Ig_I-set"/>
</dbReference>
<dbReference type="InterPro" id="IPR050958">
    <property type="entry name" value="Cell_Adh-Cytoskel_Orgn"/>
</dbReference>
<dbReference type="RefSeq" id="XP_009053474.1">
    <property type="nucleotide sequence ID" value="XM_009055226.1"/>
</dbReference>
<dbReference type="InterPro" id="IPR003599">
    <property type="entry name" value="Ig_sub"/>
</dbReference>
<dbReference type="HOGENOM" id="CLU_051918_0_0_1"/>
<organism evidence="2 3">
    <name type="scientific">Lottia gigantea</name>
    <name type="common">Giant owl limpet</name>
    <dbReference type="NCBI Taxonomy" id="225164"/>
    <lineage>
        <taxon>Eukaryota</taxon>
        <taxon>Metazoa</taxon>
        <taxon>Spiralia</taxon>
        <taxon>Lophotrochozoa</taxon>
        <taxon>Mollusca</taxon>
        <taxon>Gastropoda</taxon>
        <taxon>Patellogastropoda</taxon>
        <taxon>Lottioidea</taxon>
        <taxon>Lottiidae</taxon>
        <taxon>Lottia</taxon>
    </lineage>
</organism>
<gene>
    <name evidence="2" type="ORF">LOTGIDRAFT_144501</name>
</gene>
<feature type="domain" description="Ig-like" evidence="1">
    <location>
        <begin position="85"/>
        <end position="175"/>
    </location>
</feature>